<gene>
    <name evidence="1" type="ORF">QO012_003308</name>
</gene>
<name>A0ABU0I555_9HYPH</name>
<reference evidence="1 2" key="1">
    <citation type="submission" date="2023-07" db="EMBL/GenBank/DDBJ databases">
        <title>Genomic Encyclopedia of Type Strains, Phase IV (KMG-IV): sequencing the most valuable type-strain genomes for metagenomic binning, comparative biology and taxonomic classification.</title>
        <authorList>
            <person name="Goeker M."/>
        </authorList>
    </citation>
    <scope>NUCLEOTIDE SEQUENCE [LARGE SCALE GENOMIC DNA]</scope>
    <source>
        <strain evidence="1 2">DSM 19013</strain>
    </source>
</reference>
<sequence>MSGRVFDESASWITGTEEAEKRMITGGCTPGGIRERMAFIAESTCVIARSMLTEESK</sequence>
<evidence type="ECO:0000313" key="1">
    <source>
        <dbReference type="EMBL" id="MDQ0448796.1"/>
    </source>
</evidence>
<dbReference type="Proteomes" id="UP001231124">
    <property type="component" value="Unassembled WGS sequence"/>
</dbReference>
<accession>A0ABU0I555</accession>
<comment type="caution">
    <text evidence="1">The sequence shown here is derived from an EMBL/GenBank/DDBJ whole genome shotgun (WGS) entry which is preliminary data.</text>
</comment>
<organism evidence="1 2">
    <name type="scientific">Methylobacterium aerolatum</name>
    <dbReference type="NCBI Taxonomy" id="418708"/>
    <lineage>
        <taxon>Bacteria</taxon>
        <taxon>Pseudomonadati</taxon>
        <taxon>Pseudomonadota</taxon>
        <taxon>Alphaproteobacteria</taxon>
        <taxon>Hyphomicrobiales</taxon>
        <taxon>Methylobacteriaceae</taxon>
        <taxon>Methylobacterium</taxon>
    </lineage>
</organism>
<protein>
    <submittedName>
        <fullName evidence="1">Uncharacterized protein</fullName>
    </submittedName>
</protein>
<proteinExistence type="predicted"/>
<evidence type="ECO:0000313" key="2">
    <source>
        <dbReference type="Proteomes" id="UP001231124"/>
    </source>
</evidence>
<keyword evidence="2" id="KW-1185">Reference proteome</keyword>
<dbReference type="EMBL" id="JAUSVP010000010">
    <property type="protein sequence ID" value="MDQ0448796.1"/>
    <property type="molecule type" value="Genomic_DNA"/>
</dbReference>